<evidence type="ECO:0000256" key="11">
    <source>
        <dbReference type="ARBA" id="ARBA00022871"/>
    </source>
</evidence>
<evidence type="ECO:0000256" key="9">
    <source>
        <dbReference type="ARBA" id="ARBA00022553"/>
    </source>
</evidence>
<protein>
    <recommendedName>
        <fullName evidence="6">Protamine-2</fullName>
    </recommendedName>
    <alternativeName>
        <fullName evidence="16">Sperm histone P2</fullName>
    </alternativeName>
    <alternativeName>
        <fullName evidence="17">Sperm protamine P2</fullName>
    </alternativeName>
</protein>
<dbReference type="AlphaFoldDB" id="A0A7J7Y1F0"/>
<keyword evidence="14" id="KW-0539">Nucleus</keyword>
<evidence type="ECO:0000256" key="7">
    <source>
        <dbReference type="ARBA" id="ARBA00022454"/>
    </source>
</evidence>
<dbReference type="GO" id="GO:0006997">
    <property type="term" value="P:nucleus organization"/>
    <property type="evidence" value="ECO:0007669"/>
    <property type="project" value="TreeGrafter"/>
</dbReference>
<evidence type="ECO:0000256" key="3">
    <source>
        <dbReference type="ARBA" id="ARBA00004286"/>
    </source>
</evidence>
<gene>
    <name evidence="19" type="ORF">mMyoMyo1_015796</name>
</gene>
<keyword evidence="13" id="KW-0238">DNA-binding</keyword>
<evidence type="ECO:0000256" key="16">
    <source>
        <dbReference type="ARBA" id="ARBA00031947"/>
    </source>
</evidence>
<evidence type="ECO:0000256" key="8">
    <source>
        <dbReference type="ARBA" id="ARBA00022473"/>
    </source>
</evidence>
<keyword evidence="8" id="KW-0217">Developmental protein</keyword>
<evidence type="ECO:0000256" key="5">
    <source>
        <dbReference type="ARBA" id="ARBA00011430"/>
    </source>
</evidence>
<evidence type="ECO:0000256" key="10">
    <source>
        <dbReference type="ARBA" id="ARBA00022782"/>
    </source>
</evidence>
<evidence type="ECO:0000256" key="6">
    <source>
        <dbReference type="ARBA" id="ARBA00017629"/>
    </source>
</evidence>
<keyword evidence="9" id="KW-0597">Phosphoprotein</keyword>
<dbReference type="GO" id="GO:0007286">
    <property type="term" value="P:spermatid development"/>
    <property type="evidence" value="ECO:0007669"/>
    <property type="project" value="InterPro"/>
</dbReference>
<evidence type="ECO:0000256" key="13">
    <source>
        <dbReference type="ARBA" id="ARBA00023125"/>
    </source>
</evidence>
<keyword evidence="7" id="KW-0158">Chromosome</keyword>
<keyword evidence="10" id="KW-0221">Differentiation</keyword>
<dbReference type="InterPro" id="IPR000492">
    <property type="entry name" value="PRM2"/>
</dbReference>
<evidence type="ECO:0000256" key="1">
    <source>
        <dbReference type="ARBA" id="ARBA00003419"/>
    </source>
</evidence>
<name>A0A7J7Y1F0_MYOMY</name>
<evidence type="ECO:0000256" key="18">
    <source>
        <dbReference type="SAM" id="MobiDB-lite"/>
    </source>
</evidence>
<sequence>MVRHSARSLSERPQQEGQEQEQDPNAEDGQVAGRTLRGCYHYRRRRCSRRRLYRTHRRRRRSCRRRRRRCCRRRRRRRGCRRRRYRRCH</sequence>
<proteinExistence type="inferred from homology"/>
<accession>A0A7J7Y1F0</accession>
<keyword evidence="11" id="KW-0744">Spermatogenesis</keyword>
<comment type="caution">
    <text evidence="19">The sequence shown here is derived from an EMBL/GenBank/DDBJ whole genome shotgun (WGS) entry which is preliminary data.</text>
</comment>
<evidence type="ECO:0000256" key="12">
    <source>
        <dbReference type="ARBA" id="ARBA00023067"/>
    </source>
</evidence>
<comment type="similarity">
    <text evidence="4">Belongs to the protamine P2 family.</text>
</comment>
<comment type="subcellular location">
    <subcellularLocation>
        <location evidence="3">Chromosome</location>
    </subcellularLocation>
    <subcellularLocation>
        <location evidence="2">Nucleus</location>
    </subcellularLocation>
</comment>
<dbReference type="PANTHER" id="PTHR21341">
    <property type="entry name" value="PROTAMINE-2"/>
    <property type="match status" value="1"/>
</dbReference>
<keyword evidence="20" id="KW-1185">Reference proteome</keyword>
<evidence type="ECO:0000256" key="4">
    <source>
        <dbReference type="ARBA" id="ARBA00008365"/>
    </source>
</evidence>
<reference evidence="19 20" key="1">
    <citation type="journal article" date="2020" name="Nature">
        <title>Six reference-quality genomes reveal evolution of bat adaptations.</title>
        <authorList>
            <person name="Jebb D."/>
            <person name="Huang Z."/>
            <person name="Pippel M."/>
            <person name="Hughes G.M."/>
            <person name="Lavrichenko K."/>
            <person name="Devanna P."/>
            <person name="Winkler S."/>
            <person name="Jermiin L.S."/>
            <person name="Skirmuntt E.C."/>
            <person name="Katzourakis A."/>
            <person name="Burkitt-Gray L."/>
            <person name="Ray D.A."/>
            <person name="Sullivan K.A.M."/>
            <person name="Roscito J.G."/>
            <person name="Kirilenko B.M."/>
            <person name="Davalos L.M."/>
            <person name="Corthals A.P."/>
            <person name="Power M.L."/>
            <person name="Jones G."/>
            <person name="Ransome R.D."/>
            <person name="Dechmann D.K.N."/>
            <person name="Locatelli A.G."/>
            <person name="Puechmaille S.J."/>
            <person name="Fedrigo O."/>
            <person name="Jarvis E.D."/>
            <person name="Hiller M."/>
            <person name="Vernes S.C."/>
            <person name="Myers E.W."/>
            <person name="Teeling E.C."/>
        </authorList>
    </citation>
    <scope>NUCLEOTIDE SEQUENCE [LARGE SCALE GENOMIC DNA]</scope>
    <source>
        <strain evidence="19">MMyoMyo1</strain>
        <tissue evidence="19">Flight muscle</tissue>
    </source>
</reference>
<evidence type="ECO:0000256" key="14">
    <source>
        <dbReference type="ARBA" id="ARBA00023242"/>
    </source>
</evidence>
<evidence type="ECO:0000256" key="15">
    <source>
        <dbReference type="ARBA" id="ARBA00023269"/>
    </source>
</evidence>
<evidence type="ECO:0000313" key="19">
    <source>
        <dbReference type="EMBL" id="KAF6355807.1"/>
    </source>
</evidence>
<evidence type="ECO:0000256" key="2">
    <source>
        <dbReference type="ARBA" id="ARBA00004123"/>
    </source>
</evidence>
<dbReference type="EMBL" id="JABWUV010000005">
    <property type="protein sequence ID" value="KAF6355807.1"/>
    <property type="molecule type" value="Genomic_DNA"/>
</dbReference>
<dbReference type="Pfam" id="PF00841">
    <property type="entry name" value="Protamine_P2"/>
    <property type="match status" value="1"/>
</dbReference>
<keyword evidence="12" id="KW-0226">DNA condensation</keyword>
<dbReference type="GO" id="GO:0003677">
    <property type="term" value="F:DNA binding"/>
    <property type="evidence" value="ECO:0007669"/>
    <property type="project" value="UniProtKB-KW"/>
</dbReference>
<dbReference type="Proteomes" id="UP000527355">
    <property type="component" value="Unassembled WGS sequence"/>
</dbReference>
<organism evidence="19 20">
    <name type="scientific">Myotis myotis</name>
    <name type="common">Greater mouse-eared bat</name>
    <name type="synonym">Vespertilio myotis</name>
    <dbReference type="NCBI Taxonomy" id="51298"/>
    <lineage>
        <taxon>Eukaryota</taxon>
        <taxon>Metazoa</taxon>
        <taxon>Chordata</taxon>
        <taxon>Craniata</taxon>
        <taxon>Vertebrata</taxon>
        <taxon>Euteleostomi</taxon>
        <taxon>Mammalia</taxon>
        <taxon>Eutheria</taxon>
        <taxon>Laurasiatheria</taxon>
        <taxon>Chiroptera</taxon>
        <taxon>Yangochiroptera</taxon>
        <taxon>Vespertilionidae</taxon>
        <taxon>Myotis</taxon>
    </lineage>
</organism>
<dbReference type="GO" id="GO:0005634">
    <property type="term" value="C:nucleus"/>
    <property type="evidence" value="ECO:0007669"/>
    <property type="project" value="UniProtKB-SubCell"/>
</dbReference>
<dbReference type="PANTHER" id="PTHR21341:SF2">
    <property type="entry name" value="PROTAMINE-2"/>
    <property type="match status" value="1"/>
</dbReference>
<keyword evidence="15" id="KW-0544">Nucleosome core</keyword>
<comment type="subunit">
    <text evidence="5">Interacts with TDRP.</text>
</comment>
<evidence type="ECO:0000313" key="20">
    <source>
        <dbReference type="Proteomes" id="UP000527355"/>
    </source>
</evidence>
<dbReference type="GO" id="GO:0000786">
    <property type="term" value="C:nucleosome"/>
    <property type="evidence" value="ECO:0007669"/>
    <property type="project" value="UniProtKB-KW"/>
</dbReference>
<dbReference type="GO" id="GO:0030261">
    <property type="term" value="P:chromosome condensation"/>
    <property type="evidence" value="ECO:0007669"/>
    <property type="project" value="UniProtKB-KW"/>
</dbReference>
<evidence type="ECO:0000256" key="17">
    <source>
        <dbReference type="ARBA" id="ARBA00032889"/>
    </source>
</evidence>
<feature type="region of interest" description="Disordered" evidence="18">
    <location>
        <begin position="1"/>
        <end position="34"/>
    </location>
</feature>
<comment type="function">
    <text evidence="1">Protamines substitute for histones in the chromatin of sperm during the haploid phase of spermatogenesis. They compact sperm DNA into a highly condensed, stable and inactive complex.</text>
</comment>